<accession>B8BEY1</accession>
<gene>
    <name evidence="2" type="ORF">OsI_31126</name>
</gene>
<dbReference type="PANTHER" id="PTHR48048:SF45">
    <property type="entry name" value="GLYCOSYLTRANSFERASE"/>
    <property type="match status" value="1"/>
</dbReference>
<keyword evidence="3" id="KW-1185">Reference proteome</keyword>
<sequence>MLPFQRELPADGKKLCYICGDDDGSHEELRCPFNYMYYHMSDEDASAGTCEGSCSAGKHPMAEAVVVYGSGRCREFLRCVVREHEAVVRELACRHELTTLLRALRGQGQGQVEATTTFILGEVSRAFTVCLSIMASASPSASPPRLDETPPAVDSAVSVGARGAAATTTVRGKRGQRPAKPLLIAIRPVFLVNGDGGDAARALAWLDAKPARSVVYICFGSLTRFPHEQVAELGMGLADSGVNFVWVVGDKNASASLLPVERQHFQLARLCLLLCRASALGSSAAVGAAALGFSLASSSITVHLSWHTTKLLATTVRCSAFSLADHLRQSPPPRVTSKAAAQICRRRFLLHHHRCRVQAERLGAGTVEACNSHGWMDDGGVDVAVARGAP</sequence>
<proteinExistence type="inferred from homology"/>
<protein>
    <submittedName>
        <fullName evidence="2">Uncharacterized protein</fullName>
    </submittedName>
</protein>
<evidence type="ECO:0000313" key="3">
    <source>
        <dbReference type="Proteomes" id="UP000007015"/>
    </source>
</evidence>
<dbReference type="SUPFAM" id="SSF53756">
    <property type="entry name" value="UDP-Glycosyltransferase/glycogen phosphorylase"/>
    <property type="match status" value="1"/>
</dbReference>
<name>B8BEY1_ORYSI</name>
<dbReference type="Gene3D" id="3.40.50.2000">
    <property type="entry name" value="Glycogen Phosphorylase B"/>
    <property type="match status" value="1"/>
</dbReference>
<organism evidence="2 3">
    <name type="scientific">Oryza sativa subsp. indica</name>
    <name type="common">Rice</name>
    <dbReference type="NCBI Taxonomy" id="39946"/>
    <lineage>
        <taxon>Eukaryota</taxon>
        <taxon>Viridiplantae</taxon>
        <taxon>Streptophyta</taxon>
        <taxon>Embryophyta</taxon>
        <taxon>Tracheophyta</taxon>
        <taxon>Spermatophyta</taxon>
        <taxon>Magnoliopsida</taxon>
        <taxon>Liliopsida</taxon>
        <taxon>Poales</taxon>
        <taxon>Poaceae</taxon>
        <taxon>BOP clade</taxon>
        <taxon>Oryzoideae</taxon>
        <taxon>Oryzeae</taxon>
        <taxon>Oryzinae</taxon>
        <taxon>Oryza</taxon>
        <taxon>Oryza sativa</taxon>
    </lineage>
</organism>
<dbReference type="EMBL" id="CM000134">
    <property type="protein sequence ID" value="EEC84473.1"/>
    <property type="molecule type" value="Genomic_DNA"/>
</dbReference>
<dbReference type="Proteomes" id="UP000007015">
    <property type="component" value="Chromosome 9"/>
</dbReference>
<reference evidence="2 3" key="1">
    <citation type="journal article" date="2005" name="PLoS Biol.">
        <title>The genomes of Oryza sativa: a history of duplications.</title>
        <authorList>
            <person name="Yu J."/>
            <person name="Wang J."/>
            <person name="Lin W."/>
            <person name="Li S."/>
            <person name="Li H."/>
            <person name="Zhou J."/>
            <person name="Ni P."/>
            <person name="Dong W."/>
            <person name="Hu S."/>
            <person name="Zeng C."/>
            <person name="Zhang J."/>
            <person name="Zhang Y."/>
            <person name="Li R."/>
            <person name="Xu Z."/>
            <person name="Li S."/>
            <person name="Li X."/>
            <person name="Zheng H."/>
            <person name="Cong L."/>
            <person name="Lin L."/>
            <person name="Yin J."/>
            <person name="Geng J."/>
            <person name="Li G."/>
            <person name="Shi J."/>
            <person name="Liu J."/>
            <person name="Lv H."/>
            <person name="Li J."/>
            <person name="Wang J."/>
            <person name="Deng Y."/>
            <person name="Ran L."/>
            <person name="Shi X."/>
            <person name="Wang X."/>
            <person name="Wu Q."/>
            <person name="Li C."/>
            <person name="Ren X."/>
            <person name="Wang J."/>
            <person name="Wang X."/>
            <person name="Li D."/>
            <person name="Liu D."/>
            <person name="Zhang X."/>
            <person name="Ji Z."/>
            <person name="Zhao W."/>
            <person name="Sun Y."/>
            <person name="Zhang Z."/>
            <person name="Bao J."/>
            <person name="Han Y."/>
            <person name="Dong L."/>
            <person name="Ji J."/>
            <person name="Chen P."/>
            <person name="Wu S."/>
            <person name="Liu J."/>
            <person name="Xiao Y."/>
            <person name="Bu D."/>
            <person name="Tan J."/>
            <person name="Yang L."/>
            <person name="Ye C."/>
            <person name="Zhang J."/>
            <person name="Xu J."/>
            <person name="Zhou Y."/>
            <person name="Yu Y."/>
            <person name="Zhang B."/>
            <person name="Zhuang S."/>
            <person name="Wei H."/>
            <person name="Liu B."/>
            <person name="Lei M."/>
            <person name="Yu H."/>
            <person name="Li Y."/>
            <person name="Xu H."/>
            <person name="Wei S."/>
            <person name="He X."/>
            <person name="Fang L."/>
            <person name="Zhang Z."/>
            <person name="Zhang Y."/>
            <person name="Huang X."/>
            <person name="Su Z."/>
            <person name="Tong W."/>
            <person name="Li J."/>
            <person name="Tong Z."/>
            <person name="Li S."/>
            <person name="Ye J."/>
            <person name="Wang L."/>
            <person name="Fang L."/>
            <person name="Lei T."/>
            <person name="Chen C."/>
            <person name="Chen H."/>
            <person name="Xu Z."/>
            <person name="Li H."/>
            <person name="Huang H."/>
            <person name="Zhang F."/>
            <person name="Xu H."/>
            <person name="Li N."/>
            <person name="Zhao C."/>
            <person name="Li S."/>
            <person name="Dong L."/>
            <person name="Huang Y."/>
            <person name="Li L."/>
            <person name="Xi Y."/>
            <person name="Qi Q."/>
            <person name="Li W."/>
            <person name="Zhang B."/>
            <person name="Hu W."/>
            <person name="Zhang Y."/>
            <person name="Tian X."/>
            <person name="Jiao Y."/>
            <person name="Liang X."/>
            <person name="Jin J."/>
            <person name="Gao L."/>
            <person name="Zheng W."/>
            <person name="Hao B."/>
            <person name="Liu S."/>
            <person name="Wang W."/>
            <person name="Yuan L."/>
            <person name="Cao M."/>
            <person name="McDermott J."/>
            <person name="Samudrala R."/>
            <person name="Wang J."/>
            <person name="Wong G.K."/>
            <person name="Yang H."/>
        </authorList>
    </citation>
    <scope>NUCLEOTIDE SEQUENCE [LARGE SCALE GENOMIC DNA]</scope>
    <source>
        <strain evidence="3">cv. 93-11</strain>
    </source>
</reference>
<dbReference type="Gramene" id="BGIOSGA029879-TA">
    <property type="protein sequence ID" value="BGIOSGA029879-PA"/>
    <property type="gene ID" value="BGIOSGA029879"/>
</dbReference>
<dbReference type="AlphaFoldDB" id="B8BEY1"/>
<dbReference type="HOGENOM" id="CLU_708607_0_0_1"/>
<dbReference type="InterPro" id="IPR050481">
    <property type="entry name" value="UDP-glycosyltransf_plant"/>
</dbReference>
<evidence type="ECO:0000313" key="2">
    <source>
        <dbReference type="EMBL" id="EEC84473.1"/>
    </source>
</evidence>
<dbReference type="GO" id="GO:0035251">
    <property type="term" value="F:UDP-glucosyltransferase activity"/>
    <property type="evidence" value="ECO:0007669"/>
    <property type="project" value="InterPro"/>
</dbReference>
<dbReference type="PANTHER" id="PTHR48048">
    <property type="entry name" value="GLYCOSYLTRANSFERASE"/>
    <property type="match status" value="1"/>
</dbReference>
<evidence type="ECO:0000256" key="1">
    <source>
        <dbReference type="ARBA" id="ARBA00009995"/>
    </source>
</evidence>
<comment type="similarity">
    <text evidence="1">Belongs to the UDP-glycosyltransferase family.</text>
</comment>